<gene>
    <name evidence="10" type="ORF">TCIL3000_8_7300</name>
</gene>
<keyword evidence="4" id="KW-0418">Kinase</keyword>
<feature type="binding site" evidence="6">
    <location>
        <position position="349"/>
    </location>
    <ligand>
        <name>ATP</name>
        <dbReference type="ChEBI" id="CHEBI:30616"/>
    </ligand>
</feature>
<dbReference type="CDD" id="cd13990">
    <property type="entry name" value="STKc_TLK"/>
    <property type="match status" value="1"/>
</dbReference>
<dbReference type="PANTHER" id="PTHR22974">
    <property type="entry name" value="MIXED LINEAGE PROTEIN KINASE"/>
    <property type="match status" value="1"/>
</dbReference>
<proteinExistence type="predicted"/>
<dbReference type="GO" id="GO:0004674">
    <property type="term" value="F:protein serine/threonine kinase activity"/>
    <property type="evidence" value="ECO:0007669"/>
    <property type="project" value="UniProtKB-KW"/>
</dbReference>
<feature type="region of interest" description="Disordered" evidence="8">
    <location>
        <begin position="612"/>
        <end position="631"/>
    </location>
</feature>
<dbReference type="EMBL" id="HE575321">
    <property type="protein sequence ID" value="CCC92501.1"/>
    <property type="molecule type" value="Genomic_DNA"/>
</dbReference>
<dbReference type="InterPro" id="IPR000719">
    <property type="entry name" value="Prot_kinase_dom"/>
</dbReference>
<feature type="domain" description="Protein kinase" evidence="9">
    <location>
        <begin position="320"/>
        <end position="601"/>
    </location>
</feature>
<keyword evidence="3 6" id="KW-0547">Nucleotide-binding</keyword>
<dbReference type="SUPFAM" id="SSF56112">
    <property type="entry name" value="Protein kinase-like (PK-like)"/>
    <property type="match status" value="1"/>
</dbReference>
<keyword evidence="1" id="KW-0723">Serine/threonine-protein kinase</keyword>
<evidence type="ECO:0000313" key="10">
    <source>
        <dbReference type="EMBL" id="CCC92501.1"/>
    </source>
</evidence>
<protein>
    <recommendedName>
        <fullName evidence="9">Protein kinase domain-containing protein</fullName>
    </recommendedName>
</protein>
<keyword evidence="2" id="KW-0808">Transferase</keyword>
<dbReference type="SMR" id="G0USY8"/>
<accession>G0USY8</accession>
<dbReference type="GO" id="GO:0035556">
    <property type="term" value="P:intracellular signal transduction"/>
    <property type="evidence" value="ECO:0007669"/>
    <property type="project" value="TreeGrafter"/>
</dbReference>
<feature type="region of interest" description="Disordered" evidence="8">
    <location>
        <begin position="1"/>
        <end position="44"/>
    </location>
</feature>
<dbReference type="PROSITE" id="PS00108">
    <property type="entry name" value="PROTEIN_KINASE_ST"/>
    <property type="match status" value="1"/>
</dbReference>
<evidence type="ECO:0000256" key="2">
    <source>
        <dbReference type="ARBA" id="ARBA00022679"/>
    </source>
</evidence>
<evidence type="ECO:0000256" key="3">
    <source>
        <dbReference type="ARBA" id="ARBA00022741"/>
    </source>
</evidence>
<evidence type="ECO:0000256" key="7">
    <source>
        <dbReference type="SAM" id="Coils"/>
    </source>
</evidence>
<dbReference type="PROSITE" id="PS50011">
    <property type="entry name" value="PROTEIN_KINASE_DOM"/>
    <property type="match status" value="1"/>
</dbReference>
<dbReference type="GO" id="GO:0005524">
    <property type="term" value="F:ATP binding"/>
    <property type="evidence" value="ECO:0007669"/>
    <property type="project" value="UniProtKB-UniRule"/>
</dbReference>
<evidence type="ECO:0000259" key="9">
    <source>
        <dbReference type="PROSITE" id="PS50011"/>
    </source>
</evidence>
<feature type="compositionally biased region" description="Pro residues" evidence="8">
    <location>
        <begin position="618"/>
        <end position="631"/>
    </location>
</feature>
<organism evidence="10">
    <name type="scientific">Trypanosoma congolense (strain IL3000)</name>
    <dbReference type="NCBI Taxonomy" id="1068625"/>
    <lineage>
        <taxon>Eukaryota</taxon>
        <taxon>Discoba</taxon>
        <taxon>Euglenozoa</taxon>
        <taxon>Kinetoplastea</taxon>
        <taxon>Metakinetoplastina</taxon>
        <taxon>Trypanosomatida</taxon>
        <taxon>Trypanosomatidae</taxon>
        <taxon>Trypanosoma</taxon>
        <taxon>Nannomonas</taxon>
    </lineage>
</organism>
<dbReference type="AlphaFoldDB" id="G0USY8"/>
<keyword evidence="5 6" id="KW-0067">ATP-binding</keyword>
<evidence type="ECO:0000256" key="4">
    <source>
        <dbReference type="ARBA" id="ARBA00022777"/>
    </source>
</evidence>
<feature type="compositionally biased region" description="Polar residues" evidence="8">
    <location>
        <begin position="66"/>
        <end position="79"/>
    </location>
</feature>
<feature type="coiled-coil region" evidence="7">
    <location>
        <begin position="207"/>
        <end position="234"/>
    </location>
</feature>
<evidence type="ECO:0000256" key="5">
    <source>
        <dbReference type="ARBA" id="ARBA00022840"/>
    </source>
</evidence>
<dbReference type="GO" id="GO:0005634">
    <property type="term" value="C:nucleus"/>
    <property type="evidence" value="ECO:0007669"/>
    <property type="project" value="TreeGrafter"/>
</dbReference>
<dbReference type="Pfam" id="PF00069">
    <property type="entry name" value="Pkinase"/>
    <property type="match status" value="1"/>
</dbReference>
<dbReference type="PANTHER" id="PTHR22974:SF23">
    <property type="entry name" value="TOUSLED-LIKE KINASE, ISOFORM G"/>
    <property type="match status" value="1"/>
</dbReference>
<dbReference type="VEuPathDB" id="TriTrypDB:TcIL3000_8_7300"/>
<dbReference type="InterPro" id="IPR017441">
    <property type="entry name" value="Protein_kinase_ATP_BS"/>
</dbReference>
<reference evidence="10" key="1">
    <citation type="journal article" date="2012" name="Proc. Natl. Acad. Sci. U.S.A.">
        <title>Antigenic diversity is generated by distinct evolutionary mechanisms in African trypanosome species.</title>
        <authorList>
            <person name="Jackson A.P."/>
            <person name="Berry A."/>
            <person name="Aslett M."/>
            <person name="Allison H.C."/>
            <person name="Burton P."/>
            <person name="Vavrova-Anderson J."/>
            <person name="Brown R."/>
            <person name="Browne H."/>
            <person name="Corton N."/>
            <person name="Hauser H."/>
            <person name="Gamble J."/>
            <person name="Gilderthorp R."/>
            <person name="Marcello L."/>
            <person name="McQuillan J."/>
            <person name="Otto T.D."/>
            <person name="Quail M.A."/>
            <person name="Sanders M.J."/>
            <person name="van Tonder A."/>
            <person name="Ginger M.L."/>
            <person name="Field M.C."/>
            <person name="Barry J.D."/>
            <person name="Hertz-Fowler C."/>
            <person name="Berriman M."/>
        </authorList>
    </citation>
    <scope>NUCLEOTIDE SEQUENCE</scope>
    <source>
        <strain evidence="10">IL3000</strain>
    </source>
</reference>
<dbReference type="FunFam" id="1.10.510.10:FF:000698">
    <property type="entry name" value="Serine/threonine-protein kinase tousled-like 1"/>
    <property type="match status" value="1"/>
</dbReference>
<sequence>MKSGDVPSTRKRSRETGLSADAAIPCDEQPTGEQAEGRSTTAHGAQHAVVYVLSDEKASSIDDLSPPSTGNDTVITKGNSPGGTASGERKLKQVTLPSYGMVSDLSVFRKEIADRDAQIDELREKLAAAEVRLTERESTLLSVESQLEEAITCVERYQCVLREEMTRAARQSRSDARRALHMMHFEIGQAAVLQSNGREVWVEGNRMRELVEQLRELNKRRDEVEECKKAMEKRVRQLTRCCEDDSTSAEAQLALLDAQESLQLYVTEFTALGNSIQSLRQKQSDLSQEKKFFCKEIRRVNEEEASNFSAVEAIGQHDRYVLMHLLGKGGFSEVWKAFDLKEARYVACKIHHVQREWSPQVQQHYRSRVVRELSIMRKVEHPHLTRLYDVFEHGPTTFVAVMEYSGGMDLDTRLKRYGTLREADARLIVLQIVSALRYFAAQEQPIIHYDLKPANILFHCNNSTSVEIKITDFGLSKILPKRGGPNDDPTIELTSQGAGTYWYLPPECFETTATPRISNKVDVWSCGVIFYQMLFGRRPFAEGESQGQIWQNKLIISSARTLRFPDTPRVSQEAKDLIQKCLEYSPADRYDVVQLSQDAYLQRNTRRYTRTTERIVPPAAPRPETLPQPEV</sequence>
<dbReference type="SMART" id="SM00220">
    <property type="entry name" value="S_TKc"/>
    <property type="match status" value="1"/>
</dbReference>
<dbReference type="InterPro" id="IPR011009">
    <property type="entry name" value="Kinase-like_dom_sf"/>
</dbReference>
<dbReference type="PROSITE" id="PS00107">
    <property type="entry name" value="PROTEIN_KINASE_ATP"/>
    <property type="match status" value="1"/>
</dbReference>
<keyword evidence="7" id="KW-0175">Coiled coil</keyword>
<evidence type="ECO:0000256" key="6">
    <source>
        <dbReference type="PROSITE-ProRule" id="PRU10141"/>
    </source>
</evidence>
<name>G0USY8_TRYCI</name>
<evidence type="ECO:0000256" key="8">
    <source>
        <dbReference type="SAM" id="MobiDB-lite"/>
    </source>
</evidence>
<feature type="coiled-coil region" evidence="7">
    <location>
        <begin position="105"/>
        <end position="139"/>
    </location>
</feature>
<feature type="region of interest" description="Disordered" evidence="8">
    <location>
        <begin position="58"/>
        <end position="88"/>
    </location>
</feature>
<dbReference type="Gene3D" id="1.10.510.10">
    <property type="entry name" value="Transferase(Phosphotransferase) domain 1"/>
    <property type="match status" value="1"/>
</dbReference>
<evidence type="ECO:0000256" key="1">
    <source>
        <dbReference type="ARBA" id="ARBA00022527"/>
    </source>
</evidence>
<dbReference type="GO" id="GO:0007059">
    <property type="term" value="P:chromosome segregation"/>
    <property type="evidence" value="ECO:0007669"/>
    <property type="project" value="TreeGrafter"/>
</dbReference>
<dbReference type="InterPro" id="IPR008271">
    <property type="entry name" value="Ser/Thr_kinase_AS"/>
</dbReference>